<dbReference type="Proteomes" id="UP000278440">
    <property type="component" value="Unassembled WGS sequence"/>
</dbReference>
<dbReference type="EMBL" id="RBXT01000001">
    <property type="protein sequence ID" value="RKT78479.1"/>
    <property type="molecule type" value="Genomic_DNA"/>
</dbReference>
<dbReference type="AlphaFoldDB" id="A0A495XYT1"/>
<evidence type="ECO:0000313" key="4">
    <source>
        <dbReference type="Proteomes" id="UP000278440"/>
    </source>
</evidence>
<feature type="transmembrane region" description="Helical" evidence="2">
    <location>
        <begin position="197"/>
        <end position="214"/>
    </location>
</feature>
<evidence type="ECO:0000256" key="2">
    <source>
        <dbReference type="SAM" id="Phobius"/>
    </source>
</evidence>
<reference evidence="3 4" key="1">
    <citation type="submission" date="2018-10" db="EMBL/GenBank/DDBJ databases">
        <title>Sequencing the genomes of 1000 actinobacteria strains.</title>
        <authorList>
            <person name="Klenk H.-P."/>
        </authorList>
    </citation>
    <scope>NUCLEOTIDE SEQUENCE [LARGE SCALE GENOMIC DNA]</scope>
    <source>
        <strain evidence="3 4">DSM 44267</strain>
    </source>
</reference>
<evidence type="ECO:0000256" key="1">
    <source>
        <dbReference type="SAM" id="MobiDB-lite"/>
    </source>
</evidence>
<evidence type="ECO:0000313" key="3">
    <source>
        <dbReference type="EMBL" id="RKT78479.1"/>
    </source>
</evidence>
<keyword evidence="2" id="KW-0472">Membrane</keyword>
<accession>A0A495XYT1</accession>
<evidence type="ECO:0008006" key="5">
    <source>
        <dbReference type="Google" id="ProtNLM"/>
    </source>
</evidence>
<comment type="caution">
    <text evidence="3">The sequence shown here is derived from an EMBL/GenBank/DDBJ whole genome shotgun (WGS) entry which is preliminary data.</text>
</comment>
<keyword evidence="2" id="KW-0812">Transmembrane</keyword>
<feature type="transmembrane region" description="Helical" evidence="2">
    <location>
        <begin position="127"/>
        <end position="143"/>
    </location>
</feature>
<organism evidence="3 4">
    <name type="scientific">Terracoccus luteus</name>
    <dbReference type="NCBI Taxonomy" id="53356"/>
    <lineage>
        <taxon>Bacteria</taxon>
        <taxon>Bacillati</taxon>
        <taxon>Actinomycetota</taxon>
        <taxon>Actinomycetes</taxon>
        <taxon>Micrococcales</taxon>
        <taxon>Intrasporangiaceae</taxon>
        <taxon>Terracoccus</taxon>
    </lineage>
</organism>
<feature type="transmembrane region" description="Helical" evidence="2">
    <location>
        <begin position="163"/>
        <end position="190"/>
    </location>
</feature>
<feature type="region of interest" description="Disordered" evidence="1">
    <location>
        <begin position="415"/>
        <end position="434"/>
    </location>
</feature>
<feature type="transmembrane region" description="Helical" evidence="2">
    <location>
        <begin position="100"/>
        <end position="120"/>
    </location>
</feature>
<protein>
    <recommendedName>
        <fullName evidence="5">O-antigen ligase</fullName>
    </recommendedName>
</protein>
<feature type="transmembrane region" description="Helical" evidence="2">
    <location>
        <begin position="39"/>
        <end position="59"/>
    </location>
</feature>
<name>A0A495XYT1_9MICO</name>
<feature type="transmembrane region" description="Helical" evidence="2">
    <location>
        <begin position="71"/>
        <end position="88"/>
    </location>
</feature>
<feature type="transmembrane region" description="Helical" evidence="2">
    <location>
        <begin position="337"/>
        <end position="357"/>
    </location>
</feature>
<keyword evidence="2" id="KW-1133">Transmembrane helix</keyword>
<keyword evidence="4" id="KW-1185">Reference proteome</keyword>
<feature type="transmembrane region" description="Helical" evidence="2">
    <location>
        <begin position="369"/>
        <end position="386"/>
    </location>
</feature>
<sequence length="434" mass="45896">MAASSIHPTSLGRLGSGVQPQAERLLVGALVCLLGARLYVAYEFSVAVIAALVLLPVWWRHVREYQWARPLLIGALASVGSGFWLTEFSAADHAVLSRQMVLNSAMTLSVVLGVGLILWARRLLPDLVVAALYGAGMVLSIRPNDGFLLNPWKFGFDKPVSLLVLALACRVGGRFVPALALAGLAAVSAVSDGRSRMGILLVVLVATLLQTLPAPRSAPAATVRVLSALGAVGYAAYQLSEAVLLEGVLGEAAQQRSEEQIAQSGSLIVGGRPEMAATWSLMNHRFEGFGFGVVASRSDINAAKMGMLGINYDPDNGYVNNYMFGTGVELHSGVGDLWAHMGVPGLLLAAGILFFIVARLGRLVATRKANAVLLMLGVSAVWDLAFSPLKTSIPYLTIALGLLLAVRSPEIGPPVAEQQVKDRSPASLQRMSDL</sequence>
<gene>
    <name evidence="3" type="ORF">DFJ68_1925</name>
</gene>
<proteinExistence type="predicted"/>